<dbReference type="CDD" id="cd00009">
    <property type="entry name" value="AAA"/>
    <property type="match status" value="1"/>
</dbReference>
<organism evidence="4 5">
    <name type="scientific">Phytophthora ramorum</name>
    <name type="common">Sudden oak death agent</name>
    <dbReference type="NCBI Taxonomy" id="164328"/>
    <lineage>
        <taxon>Eukaryota</taxon>
        <taxon>Sar</taxon>
        <taxon>Stramenopiles</taxon>
        <taxon>Oomycota</taxon>
        <taxon>Peronosporomycetes</taxon>
        <taxon>Peronosporales</taxon>
        <taxon>Peronosporaceae</taxon>
        <taxon>Phytophthora</taxon>
    </lineage>
</organism>
<evidence type="ECO:0000256" key="2">
    <source>
        <dbReference type="ARBA" id="ARBA00022840"/>
    </source>
</evidence>
<dbReference type="InterPro" id="IPR050130">
    <property type="entry name" value="ClpA_ClpB"/>
</dbReference>
<evidence type="ECO:0000256" key="1">
    <source>
        <dbReference type="ARBA" id="ARBA00022741"/>
    </source>
</evidence>
<reference evidence="4" key="2">
    <citation type="submission" date="2015-06" db="UniProtKB">
        <authorList>
            <consortium name="EnsemblProtists"/>
        </authorList>
    </citation>
    <scope>IDENTIFICATION</scope>
    <source>
        <strain evidence="4">Pr102</strain>
    </source>
</reference>
<dbReference type="OMA" id="FINEMHD"/>
<dbReference type="VEuPathDB" id="FungiDB:KRP23_12696"/>
<dbReference type="HOGENOM" id="CLU_157568_0_0_1"/>
<dbReference type="InterPro" id="IPR027417">
    <property type="entry name" value="P-loop_NTPase"/>
</dbReference>
<dbReference type="PANTHER" id="PTHR11638:SF18">
    <property type="entry name" value="HEAT SHOCK PROTEIN 104"/>
    <property type="match status" value="1"/>
</dbReference>
<keyword evidence="1" id="KW-0547">Nucleotide-binding</keyword>
<dbReference type="InParanoid" id="H3G6H2"/>
<evidence type="ECO:0000259" key="3">
    <source>
        <dbReference type="Pfam" id="PF00004"/>
    </source>
</evidence>
<dbReference type="InterPro" id="IPR003959">
    <property type="entry name" value="ATPase_AAA_core"/>
</dbReference>
<dbReference type="eggNOG" id="KOG1051">
    <property type="taxonomic scope" value="Eukaryota"/>
</dbReference>
<reference evidence="5" key="1">
    <citation type="journal article" date="2006" name="Science">
        <title>Phytophthora genome sequences uncover evolutionary origins and mechanisms of pathogenesis.</title>
        <authorList>
            <person name="Tyler B.M."/>
            <person name="Tripathy S."/>
            <person name="Zhang X."/>
            <person name="Dehal P."/>
            <person name="Jiang R.H."/>
            <person name="Aerts A."/>
            <person name="Arredondo F.D."/>
            <person name="Baxter L."/>
            <person name="Bensasson D."/>
            <person name="Beynon J.L."/>
            <person name="Chapman J."/>
            <person name="Damasceno C.M."/>
            <person name="Dorrance A.E."/>
            <person name="Dou D."/>
            <person name="Dickerman A.W."/>
            <person name="Dubchak I.L."/>
            <person name="Garbelotto M."/>
            <person name="Gijzen M."/>
            <person name="Gordon S.G."/>
            <person name="Govers F."/>
            <person name="Grunwald N.J."/>
            <person name="Huang W."/>
            <person name="Ivors K.L."/>
            <person name="Jones R.W."/>
            <person name="Kamoun S."/>
            <person name="Krampis K."/>
            <person name="Lamour K.H."/>
            <person name="Lee M.K."/>
            <person name="McDonald W.H."/>
            <person name="Medina M."/>
            <person name="Meijer H.J."/>
            <person name="Nordberg E.K."/>
            <person name="Maclean D.J."/>
            <person name="Ospina-Giraldo M.D."/>
            <person name="Morris P.F."/>
            <person name="Phuntumart V."/>
            <person name="Putnam N.H."/>
            <person name="Rash S."/>
            <person name="Rose J.K."/>
            <person name="Sakihama Y."/>
            <person name="Salamov A.A."/>
            <person name="Savidor A."/>
            <person name="Scheuring C.F."/>
            <person name="Smith B.M."/>
            <person name="Sobral B.W."/>
            <person name="Terry A."/>
            <person name="Torto-Alalibo T.A."/>
            <person name="Win J."/>
            <person name="Xu Z."/>
            <person name="Zhang H."/>
            <person name="Grigoriev I.V."/>
            <person name="Rokhsar D.S."/>
            <person name="Boore J.L."/>
        </authorList>
    </citation>
    <scope>NUCLEOTIDE SEQUENCE [LARGE SCALE GENOMIC DNA]</scope>
    <source>
        <strain evidence="5">Pr102</strain>
    </source>
</reference>
<sequence>ESLRKFGRDLTEIAAAGDLDPVIGREDAIRRATQILSRRTKNNPILIGEPGVGKTAVAEGLAQRIALGEVPASLKDKKVVALDLAALVAGAKFRGEFEERLKAVLKDV</sequence>
<dbReference type="Gene3D" id="3.40.50.300">
    <property type="entry name" value="P-loop containing nucleotide triphosphate hydrolases"/>
    <property type="match status" value="1"/>
</dbReference>
<dbReference type="GO" id="GO:0005524">
    <property type="term" value="F:ATP binding"/>
    <property type="evidence" value="ECO:0007669"/>
    <property type="project" value="UniProtKB-KW"/>
</dbReference>
<keyword evidence="2" id="KW-0067">ATP-binding</keyword>
<keyword evidence="5" id="KW-1185">Reference proteome</keyword>
<dbReference type="EnsemblProtists" id="Phyra46194">
    <property type="protein sequence ID" value="Phyra46194"/>
    <property type="gene ID" value="Phyra46194"/>
</dbReference>
<evidence type="ECO:0000313" key="5">
    <source>
        <dbReference type="Proteomes" id="UP000005238"/>
    </source>
</evidence>
<evidence type="ECO:0000313" key="4">
    <source>
        <dbReference type="EnsemblProtists" id="Phyra46194"/>
    </source>
</evidence>
<protein>
    <recommendedName>
        <fullName evidence="3">ATPase AAA-type core domain-containing protein</fullName>
    </recommendedName>
</protein>
<accession>H3G6H2</accession>
<proteinExistence type="predicted"/>
<dbReference type="Pfam" id="PF00004">
    <property type="entry name" value="AAA"/>
    <property type="match status" value="1"/>
</dbReference>
<dbReference type="PANTHER" id="PTHR11638">
    <property type="entry name" value="ATP-DEPENDENT CLP PROTEASE"/>
    <property type="match status" value="1"/>
</dbReference>
<dbReference type="AlphaFoldDB" id="H3G6H2"/>
<dbReference type="SUPFAM" id="SSF52540">
    <property type="entry name" value="P-loop containing nucleoside triphosphate hydrolases"/>
    <property type="match status" value="1"/>
</dbReference>
<dbReference type="STRING" id="164328.H3G6H2"/>
<dbReference type="EMBL" id="DS566262">
    <property type="status" value="NOT_ANNOTATED_CDS"/>
    <property type="molecule type" value="Genomic_DNA"/>
</dbReference>
<dbReference type="GO" id="GO:0016887">
    <property type="term" value="F:ATP hydrolysis activity"/>
    <property type="evidence" value="ECO:0007669"/>
    <property type="project" value="InterPro"/>
</dbReference>
<name>H3G6H2_PHYRM</name>
<feature type="domain" description="ATPase AAA-type core" evidence="3">
    <location>
        <begin position="45"/>
        <end position="107"/>
    </location>
</feature>
<dbReference type="Proteomes" id="UP000005238">
    <property type="component" value="Unassembled WGS sequence"/>
</dbReference>